<evidence type="ECO:0000256" key="1">
    <source>
        <dbReference type="SAM" id="MobiDB-lite"/>
    </source>
</evidence>
<evidence type="ECO:0000313" key="2">
    <source>
        <dbReference type="EMBL" id="OWK43818.1"/>
    </source>
</evidence>
<dbReference type="Proteomes" id="UP000214646">
    <property type="component" value="Unassembled WGS sequence"/>
</dbReference>
<dbReference type="RefSeq" id="WP_238602611.1">
    <property type="nucleotide sequence ID" value="NZ_NIDE01000004.1"/>
</dbReference>
<accession>A0A225DZ73</accession>
<dbReference type="PANTHER" id="PTHR34796">
    <property type="entry name" value="EXPRESSED PROTEIN"/>
    <property type="match status" value="1"/>
</dbReference>
<comment type="caution">
    <text evidence="2">The sequence shown here is derived from an EMBL/GenBank/DDBJ whole genome shotgun (WGS) entry which is preliminary data.</text>
</comment>
<dbReference type="EMBL" id="NIDE01000004">
    <property type="protein sequence ID" value="OWK43818.1"/>
    <property type="molecule type" value="Genomic_DNA"/>
</dbReference>
<feature type="compositionally biased region" description="Pro residues" evidence="1">
    <location>
        <begin position="105"/>
        <end position="118"/>
    </location>
</feature>
<dbReference type="SUPFAM" id="SSF140663">
    <property type="entry name" value="TTHA0068-like"/>
    <property type="match status" value="1"/>
</dbReference>
<proteinExistence type="predicted"/>
<feature type="compositionally biased region" description="Basic and acidic residues" evidence="1">
    <location>
        <begin position="119"/>
        <end position="128"/>
    </location>
</feature>
<evidence type="ECO:0008006" key="4">
    <source>
        <dbReference type="Google" id="ProtNLM"/>
    </source>
</evidence>
<dbReference type="Pfam" id="PF03745">
    <property type="entry name" value="DUF309"/>
    <property type="match status" value="1"/>
</dbReference>
<dbReference type="Gene3D" id="1.10.3450.10">
    <property type="entry name" value="TTHA0068-like"/>
    <property type="match status" value="1"/>
</dbReference>
<reference evidence="3" key="1">
    <citation type="submission" date="2017-06" db="EMBL/GenBank/DDBJ databases">
        <title>Genome analysis of Fimbriiglobus ruber SP5, the first member of the order Planctomycetales with confirmed chitinolytic capability.</title>
        <authorList>
            <person name="Ravin N.V."/>
            <person name="Rakitin A.L."/>
            <person name="Ivanova A.A."/>
            <person name="Beletsky A.V."/>
            <person name="Kulichevskaya I.S."/>
            <person name="Mardanov A.V."/>
            <person name="Dedysh S.N."/>
        </authorList>
    </citation>
    <scope>NUCLEOTIDE SEQUENCE [LARGE SCALE GENOMIC DNA]</scope>
    <source>
        <strain evidence="3">SP5</strain>
    </source>
</reference>
<gene>
    <name evidence="2" type="ORF">FRUB_03417</name>
</gene>
<sequence length="128" mass="14485">MTGIVLFNRGEYFAAHEVWEDLWRDCTTGDRRFYQSLIQAAVALYHWGNGNRIGAGDLFAAGRGKTGPYRPAHLGLDLDRFWFDVEAILTNESGTSAPRPRIELSPPPVHWPEPPPDTGPRRESDHDR</sequence>
<dbReference type="InterPro" id="IPR023203">
    <property type="entry name" value="TTHA0068_sf"/>
</dbReference>
<evidence type="ECO:0000313" key="3">
    <source>
        <dbReference type="Proteomes" id="UP000214646"/>
    </source>
</evidence>
<organism evidence="2 3">
    <name type="scientific">Fimbriiglobus ruber</name>
    <dbReference type="NCBI Taxonomy" id="1908690"/>
    <lineage>
        <taxon>Bacteria</taxon>
        <taxon>Pseudomonadati</taxon>
        <taxon>Planctomycetota</taxon>
        <taxon>Planctomycetia</taxon>
        <taxon>Gemmatales</taxon>
        <taxon>Gemmataceae</taxon>
        <taxon>Fimbriiglobus</taxon>
    </lineage>
</organism>
<name>A0A225DZ73_9BACT</name>
<dbReference type="AlphaFoldDB" id="A0A225DZ73"/>
<protein>
    <recommendedName>
        <fullName evidence="4">DUF309 domain-containing protein</fullName>
    </recommendedName>
</protein>
<feature type="region of interest" description="Disordered" evidence="1">
    <location>
        <begin position="94"/>
        <end position="128"/>
    </location>
</feature>
<dbReference type="InterPro" id="IPR005500">
    <property type="entry name" value="DUF309"/>
</dbReference>
<keyword evidence="3" id="KW-1185">Reference proteome</keyword>
<dbReference type="PANTHER" id="PTHR34796:SF1">
    <property type="entry name" value="EXPRESSED PROTEIN"/>
    <property type="match status" value="1"/>
</dbReference>